<dbReference type="SUPFAM" id="SSF103473">
    <property type="entry name" value="MFS general substrate transporter"/>
    <property type="match status" value="1"/>
</dbReference>
<name>A0AB39S872_9ACTN</name>
<feature type="transmembrane region" description="Helical" evidence="8">
    <location>
        <begin position="141"/>
        <end position="163"/>
    </location>
</feature>
<feature type="transmembrane region" description="Helical" evidence="8">
    <location>
        <begin position="327"/>
        <end position="347"/>
    </location>
</feature>
<keyword evidence="2" id="KW-0813">Transport</keyword>
<dbReference type="GO" id="GO:0005886">
    <property type="term" value="C:plasma membrane"/>
    <property type="evidence" value="ECO:0007669"/>
    <property type="project" value="UniProtKB-SubCell"/>
</dbReference>
<dbReference type="AlphaFoldDB" id="A0AB39S872"/>
<dbReference type="EMBL" id="CP163440">
    <property type="protein sequence ID" value="XDQ63280.1"/>
    <property type="molecule type" value="Genomic_DNA"/>
</dbReference>
<dbReference type="GO" id="GO:0022857">
    <property type="term" value="F:transmembrane transporter activity"/>
    <property type="evidence" value="ECO:0007669"/>
    <property type="project" value="InterPro"/>
</dbReference>
<keyword evidence="6 8" id="KW-0472">Membrane</keyword>
<feature type="domain" description="Major facilitator superfamily (MFS) profile" evidence="9">
    <location>
        <begin position="13"/>
        <end position="448"/>
    </location>
</feature>
<dbReference type="InterPro" id="IPR011701">
    <property type="entry name" value="MFS"/>
</dbReference>
<sequence>MTTSATDARRQGLLIVLAGNMLIDALEVSTLVVAMPSIAADLRLSPTAVQWTMSAFALGFGGLMLFGTRLVELLGRRRVYLAGLLLFAAASVVAAFAGDPALLAATRFVKGFCVALTAPTGLAIISTAFEEGPARQKAVSVYSFFGACGFTAGLVLSGVLTAVSWRWTLAFPAPVVLVLFAFCLRLIPAGPATAGPRQPGRFDAAGATALAGALVALVCAIVSAGSGIRTGVALVVLAVLVAAFVAIERRAPRPLVKAAAVTSGPLIRSALGGAAFNGSYLGLLFVATFQLQARQGWSPLVTALALLPASLPLALTSLSSGRMVRRFGGPPLIAAGAFLALLGYLVYPREHPPQSYAVDVLPTLLLVGAGFVLAFAPLNMQAASGVPAELRPMAGGVFQAAVQTGAAVAVSSAAVLSERSSGGAALRFVAVLSAFGLLVALTGLLPRRLPRTGAPRSSASELRR</sequence>
<dbReference type="PANTHER" id="PTHR42718:SF46">
    <property type="entry name" value="BLR6921 PROTEIN"/>
    <property type="match status" value="1"/>
</dbReference>
<feature type="transmembrane region" description="Helical" evidence="8">
    <location>
        <begin position="79"/>
        <end position="97"/>
    </location>
</feature>
<evidence type="ECO:0000256" key="5">
    <source>
        <dbReference type="ARBA" id="ARBA00022989"/>
    </source>
</evidence>
<dbReference type="PROSITE" id="PS50850">
    <property type="entry name" value="MFS"/>
    <property type="match status" value="1"/>
</dbReference>
<reference evidence="10" key="1">
    <citation type="submission" date="2024-07" db="EMBL/GenBank/DDBJ databases">
        <authorList>
            <person name="Yu S.T."/>
        </authorList>
    </citation>
    <scope>NUCLEOTIDE SEQUENCE</scope>
    <source>
        <strain evidence="10">R35</strain>
    </source>
</reference>
<keyword evidence="3" id="KW-1003">Cell membrane</keyword>
<dbReference type="InterPro" id="IPR036259">
    <property type="entry name" value="MFS_trans_sf"/>
</dbReference>
<evidence type="ECO:0000256" key="7">
    <source>
        <dbReference type="ARBA" id="ARBA00023251"/>
    </source>
</evidence>
<feature type="transmembrane region" description="Helical" evidence="8">
    <location>
        <begin position="353"/>
        <end position="376"/>
    </location>
</feature>
<evidence type="ECO:0000256" key="4">
    <source>
        <dbReference type="ARBA" id="ARBA00022692"/>
    </source>
</evidence>
<feature type="transmembrane region" description="Helical" evidence="8">
    <location>
        <begin position="297"/>
        <end position="315"/>
    </location>
</feature>
<accession>A0AB39S872</accession>
<dbReference type="RefSeq" id="WP_369260123.1">
    <property type="nucleotide sequence ID" value="NZ_CP163440.1"/>
</dbReference>
<feature type="transmembrane region" description="Helical" evidence="8">
    <location>
        <begin position="169"/>
        <end position="190"/>
    </location>
</feature>
<dbReference type="Pfam" id="PF07690">
    <property type="entry name" value="MFS_1"/>
    <property type="match status" value="1"/>
</dbReference>
<proteinExistence type="predicted"/>
<feature type="transmembrane region" description="Helical" evidence="8">
    <location>
        <begin position="48"/>
        <end position="67"/>
    </location>
</feature>
<evidence type="ECO:0000256" key="2">
    <source>
        <dbReference type="ARBA" id="ARBA00022448"/>
    </source>
</evidence>
<dbReference type="InterPro" id="IPR020846">
    <property type="entry name" value="MFS_dom"/>
</dbReference>
<feature type="transmembrane region" description="Helical" evidence="8">
    <location>
        <begin position="230"/>
        <end position="248"/>
    </location>
</feature>
<dbReference type="Gene3D" id="1.20.1720.10">
    <property type="entry name" value="Multidrug resistance protein D"/>
    <property type="match status" value="1"/>
</dbReference>
<dbReference type="GO" id="GO:0046677">
    <property type="term" value="P:response to antibiotic"/>
    <property type="evidence" value="ECO:0007669"/>
    <property type="project" value="UniProtKB-KW"/>
</dbReference>
<protein>
    <submittedName>
        <fullName evidence="10">MFS transporter</fullName>
    </submittedName>
</protein>
<organism evidence="10">
    <name type="scientific">Streptomyces sp. R35</name>
    <dbReference type="NCBI Taxonomy" id="3238630"/>
    <lineage>
        <taxon>Bacteria</taxon>
        <taxon>Bacillati</taxon>
        <taxon>Actinomycetota</taxon>
        <taxon>Actinomycetes</taxon>
        <taxon>Kitasatosporales</taxon>
        <taxon>Streptomycetaceae</taxon>
        <taxon>Streptomyces</taxon>
    </lineage>
</organism>
<feature type="transmembrane region" description="Helical" evidence="8">
    <location>
        <begin position="397"/>
        <end position="416"/>
    </location>
</feature>
<keyword evidence="7" id="KW-0046">Antibiotic resistance</keyword>
<feature type="transmembrane region" description="Helical" evidence="8">
    <location>
        <begin position="12"/>
        <end position="36"/>
    </location>
</feature>
<keyword evidence="5 8" id="KW-1133">Transmembrane helix</keyword>
<feature type="transmembrane region" description="Helical" evidence="8">
    <location>
        <begin position="269"/>
        <end position="291"/>
    </location>
</feature>
<feature type="transmembrane region" description="Helical" evidence="8">
    <location>
        <begin position="202"/>
        <end position="224"/>
    </location>
</feature>
<dbReference type="PANTHER" id="PTHR42718">
    <property type="entry name" value="MAJOR FACILITATOR SUPERFAMILY MULTIDRUG TRANSPORTER MFSC"/>
    <property type="match status" value="1"/>
</dbReference>
<keyword evidence="4 8" id="KW-0812">Transmembrane</keyword>
<dbReference type="Gene3D" id="1.20.1250.20">
    <property type="entry name" value="MFS general substrate transporter like domains"/>
    <property type="match status" value="1"/>
</dbReference>
<evidence type="ECO:0000256" key="6">
    <source>
        <dbReference type="ARBA" id="ARBA00023136"/>
    </source>
</evidence>
<feature type="transmembrane region" description="Helical" evidence="8">
    <location>
        <begin position="428"/>
        <end position="446"/>
    </location>
</feature>
<evidence type="ECO:0000256" key="8">
    <source>
        <dbReference type="SAM" id="Phobius"/>
    </source>
</evidence>
<gene>
    <name evidence="10" type="ORF">AB5J50_22000</name>
</gene>
<evidence type="ECO:0000256" key="3">
    <source>
        <dbReference type="ARBA" id="ARBA00022475"/>
    </source>
</evidence>
<evidence type="ECO:0000313" key="10">
    <source>
        <dbReference type="EMBL" id="XDQ63280.1"/>
    </source>
</evidence>
<evidence type="ECO:0000256" key="1">
    <source>
        <dbReference type="ARBA" id="ARBA00004651"/>
    </source>
</evidence>
<comment type="subcellular location">
    <subcellularLocation>
        <location evidence="1">Cell membrane</location>
        <topology evidence="1">Multi-pass membrane protein</topology>
    </subcellularLocation>
</comment>
<evidence type="ECO:0000259" key="9">
    <source>
        <dbReference type="PROSITE" id="PS50850"/>
    </source>
</evidence>